<accession>A0ABC9APS9</accession>
<feature type="signal peptide" evidence="1">
    <location>
        <begin position="1"/>
        <end position="28"/>
    </location>
</feature>
<name>A0ABC9APS9_9POAL</name>
<reference evidence="3" key="1">
    <citation type="submission" date="2024-06" db="EMBL/GenBank/DDBJ databases">
        <authorList>
            <person name="Ryan C."/>
        </authorList>
    </citation>
    <scope>NUCLEOTIDE SEQUENCE [LARGE SCALE GENOMIC DNA]</scope>
</reference>
<evidence type="ECO:0000256" key="1">
    <source>
        <dbReference type="SAM" id="SignalP"/>
    </source>
</evidence>
<sequence length="95" mass="10385">MARIVHCLMATSFIVLVMISSNSPFCQACIGPCIGRPRQNCLQAPNNNCTIGGTICIDACILRGYGSINAYCKRPKRFDNPPIYKCCCPDGIRLV</sequence>
<keyword evidence="3" id="KW-1185">Reference proteome</keyword>
<feature type="chain" id="PRO_5044740628" evidence="1">
    <location>
        <begin position="29"/>
        <end position="95"/>
    </location>
</feature>
<dbReference type="AlphaFoldDB" id="A0ABC9APS9"/>
<organism evidence="2 3">
    <name type="scientific">Urochloa decumbens</name>
    <dbReference type="NCBI Taxonomy" id="240449"/>
    <lineage>
        <taxon>Eukaryota</taxon>
        <taxon>Viridiplantae</taxon>
        <taxon>Streptophyta</taxon>
        <taxon>Embryophyta</taxon>
        <taxon>Tracheophyta</taxon>
        <taxon>Spermatophyta</taxon>
        <taxon>Magnoliopsida</taxon>
        <taxon>Liliopsida</taxon>
        <taxon>Poales</taxon>
        <taxon>Poaceae</taxon>
        <taxon>PACMAD clade</taxon>
        <taxon>Panicoideae</taxon>
        <taxon>Panicodae</taxon>
        <taxon>Paniceae</taxon>
        <taxon>Melinidinae</taxon>
        <taxon>Urochloa</taxon>
    </lineage>
</organism>
<protein>
    <submittedName>
        <fullName evidence="2">Uncharacterized protein</fullName>
    </submittedName>
</protein>
<evidence type="ECO:0000313" key="3">
    <source>
        <dbReference type="Proteomes" id="UP001497457"/>
    </source>
</evidence>
<evidence type="ECO:0000313" key="2">
    <source>
        <dbReference type="EMBL" id="CAL4982786.1"/>
    </source>
</evidence>
<reference evidence="2 3" key="2">
    <citation type="submission" date="2024-10" db="EMBL/GenBank/DDBJ databases">
        <authorList>
            <person name="Ryan C."/>
        </authorList>
    </citation>
    <scope>NUCLEOTIDE SEQUENCE [LARGE SCALE GENOMIC DNA]</scope>
</reference>
<proteinExistence type="predicted"/>
<keyword evidence="1" id="KW-0732">Signal</keyword>
<dbReference type="Proteomes" id="UP001497457">
    <property type="component" value="Chromosome 22rd"/>
</dbReference>
<dbReference type="EMBL" id="OZ075132">
    <property type="protein sequence ID" value="CAL4982786.1"/>
    <property type="molecule type" value="Genomic_DNA"/>
</dbReference>
<gene>
    <name evidence="2" type="ORF">URODEC1_LOCUS56776</name>
</gene>